<dbReference type="AlphaFoldDB" id="A0A9W6B787"/>
<keyword evidence="1 4" id="KW-0349">Heme</keyword>
<dbReference type="PANTHER" id="PTHR35008">
    <property type="entry name" value="BLL4482 PROTEIN-RELATED"/>
    <property type="match status" value="1"/>
</dbReference>
<keyword evidence="5" id="KW-0732">Signal</keyword>
<feature type="domain" description="Cytochrome c" evidence="6">
    <location>
        <begin position="35"/>
        <end position="123"/>
    </location>
</feature>
<accession>A0A9W6B787</accession>
<reference evidence="7" key="1">
    <citation type="submission" date="2022-07" db="EMBL/GenBank/DDBJ databases">
        <title>Taxonomy of Novel Oxalotrophic and Methylotrophic Bacteria.</title>
        <authorList>
            <person name="Sahin N."/>
            <person name="Tani A."/>
        </authorList>
    </citation>
    <scope>NUCLEOTIDE SEQUENCE</scope>
    <source>
        <strain evidence="7">AM327</strain>
    </source>
</reference>
<dbReference type="InterPro" id="IPR051459">
    <property type="entry name" value="Cytochrome_c-type_DH"/>
</dbReference>
<keyword evidence="2 4" id="KW-0479">Metal-binding</keyword>
<dbReference type="GO" id="GO:0009055">
    <property type="term" value="F:electron transfer activity"/>
    <property type="evidence" value="ECO:0007669"/>
    <property type="project" value="InterPro"/>
</dbReference>
<dbReference type="PROSITE" id="PS51007">
    <property type="entry name" value="CYTC"/>
    <property type="match status" value="1"/>
</dbReference>
<name>A0A9W6B787_9FLAO</name>
<feature type="chain" id="PRO_5040818568" description="Cytochrome c domain-containing protein" evidence="5">
    <location>
        <begin position="21"/>
        <end position="141"/>
    </location>
</feature>
<sequence length="141" mass="15726">MIKVFTVVTAFVILSSVAHTTTHVRYTHQQTELEKSIARGKDIYTEFCVTCHLPNGKGIAPAFPPLDESDWLTGDRTKAIRAVKYGIKGEITVNGITYNNLMTTLGLYDDEVADVINYISNSWSNTNTQLVTEKEVQAIKE</sequence>
<evidence type="ECO:0000313" key="7">
    <source>
        <dbReference type="EMBL" id="GLB54181.1"/>
    </source>
</evidence>
<dbReference type="GO" id="GO:0020037">
    <property type="term" value="F:heme binding"/>
    <property type="evidence" value="ECO:0007669"/>
    <property type="project" value="InterPro"/>
</dbReference>
<dbReference type="EMBL" id="BRVP01000041">
    <property type="protein sequence ID" value="GLB54181.1"/>
    <property type="molecule type" value="Genomic_DNA"/>
</dbReference>
<evidence type="ECO:0000256" key="2">
    <source>
        <dbReference type="ARBA" id="ARBA00022723"/>
    </source>
</evidence>
<dbReference type="InterPro" id="IPR036909">
    <property type="entry name" value="Cyt_c-like_dom_sf"/>
</dbReference>
<dbReference type="InterPro" id="IPR009056">
    <property type="entry name" value="Cyt_c-like_dom"/>
</dbReference>
<feature type="signal peptide" evidence="5">
    <location>
        <begin position="1"/>
        <end position="20"/>
    </location>
</feature>
<protein>
    <recommendedName>
        <fullName evidence="6">Cytochrome c domain-containing protein</fullName>
    </recommendedName>
</protein>
<dbReference type="Proteomes" id="UP001143545">
    <property type="component" value="Unassembled WGS sequence"/>
</dbReference>
<evidence type="ECO:0000256" key="3">
    <source>
        <dbReference type="ARBA" id="ARBA00023004"/>
    </source>
</evidence>
<keyword evidence="3 4" id="KW-0408">Iron</keyword>
<dbReference type="SUPFAM" id="SSF46626">
    <property type="entry name" value="Cytochrome c"/>
    <property type="match status" value="1"/>
</dbReference>
<dbReference type="Gene3D" id="1.10.760.10">
    <property type="entry name" value="Cytochrome c-like domain"/>
    <property type="match status" value="1"/>
</dbReference>
<evidence type="ECO:0000256" key="4">
    <source>
        <dbReference type="PROSITE-ProRule" id="PRU00433"/>
    </source>
</evidence>
<dbReference type="GO" id="GO:0046872">
    <property type="term" value="F:metal ion binding"/>
    <property type="evidence" value="ECO:0007669"/>
    <property type="project" value="UniProtKB-KW"/>
</dbReference>
<proteinExistence type="predicted"/>
<evidence type="ECO:0000259" key="6">
    <source>
        <dbReference type="PROSITE" id="PS51007"/>
    </source>
</evidence>
<gene>
    <name evidence="7" type="ORF">NBRC110019_32220</name>
</gene>
<dbReference type="RefSeq" id="WP_281756565.1">
    <property type="nucleotide sequence ID" value="NZ_BRVP01000041.1"/>
</dbReference>
<organism evidence="7 8">
    <name type="scientific">Neptunitalea chrysea</name>
    <dbReference type="NCBI Taxonomy" id="1647581"/>
    <lineage>
        <taxon>Bacteria</taxon>
        <taxon>Pseudomonadati</taxon>
        <taxon>Bacteroidota</taxon>
        <taxon>Flavobacteriia</taxon>
        <taxon>Flavobacteriales</taxon>
        <taxon>Flavobacteriaceae</taxon>
        <taxon>Neptunitalea</taxon>
    </lineage>
</organism>
<comment type="caution">
    <text evidence="7">The sequence shown here is derived from an EMBL/GenBank/DDBJ whole genome shotgun (WGS) entry which is preliminary data.</text>
</comment>
<evidence type="ECO:0000313" key="8">
    <source>
        <dbReference type="Proteomes" id="UP001143545"/>
    </source>
</evidence>
<evidence type="ECO:0000256" key="5">
    <source>
        <dbReference type="SAM" id="SignalP"/>
    </source>
</evidence>
<keyword evidence="8" id="KW-1185">Reference proteome</keyword>
<dbReference type="PANTHER" id="PTHR35008:SF8">
    <property type="entry name" value="ALCOHOL DEHYDROGENASE CYTOCHROME C SUBUNIT"/>
    <property type="match status" value="1"/>
</dbReference>
<dbReference type="Pfam" id="PF00034">
    <property type="entry name" value="Cytochrom_C"/>
    <property type="match status" value="1"/>
</dbReference>
<evidence type="ECO:0000256" key="1">
    <source>
        <dbReference type="ARBA" id="ARBA00022617"/>
    </source>
</evidence>